<dbReference type="InterPro" id="IPR021109">
    <property type="entry name" value="Peptidase_aspartic_dom_sf"/>
</dbReference>
<comment type="caution">
    <text evidence="2">The sequence shown here is derived from an EMBL/GenBank/DDBJ whole genome shotgun (WGS) entry which is preliminary data.</text>
</comment>
<sequence>MSKDEASSSKRYGSNFGKKKDNEVNSISSGRQRRPQIRRSPPFRQHHHQVSSVILVFSNQQSTPVQQQPQRQQQQPQQRTNTYNNNNTNNHYQQNFDRKKVSFDPIPMSYAELYPSLVLKNLIQPRNPPQILEPLPWWYKPELRCAFHQGEPGHDIENCYPLKYEVQKLMKSGMVSFEDRAPNVKANPLPTHGNSSVNMVNGCPGEFKVFDVRFIRRSLVQMHKDICLVSDCEHDHDGCVVCSINPRGCEVVKRDIQRLMDEGMIQIVQSRHVDDDVNVIVPIFKQPERLVIQYDNNNSNNVSNRSVSSLVIRLAGPVPYSSDKVVPYQYNATMIEGWQEVPLPTTSSVVSIADVTKVTRNGRVFGPVFPKDKEESVVSKKVEVSVVDPVGASKGKSGESSDLKANDDGEVLRLIKRSEFNVVKQLLQTPSKISVLSLLMNSEAHREALQRVLEQAFVKHDVTVDQLDHIVANITTCNNLSFCDEELPEEGRNHNLALHISMNCKEDALSNVLVDTGSSRNVLSKSTLPKLSYQGAPMRYSSVIVKAFDGSCKTVIGEVDLPVKIGPSDFQITFQLKFVKNGKLVIVDGEKALLVSHLSSFSYVEAEDKVGTPFQALSIATEKRVGAPMSSLKDAKKIVEEGDVDQWGRMVEVSDNKGRTGLGFQKGSSTVRPEDMQLSFRSGGFIHGNEQHLAAVLEDDEGEDCTNFVTHGKACNNWTAVDIPVILHRSKLVSNLIEYNDPSPSPNFEFPVFEAEEESDAEVSDELSRLLEQDEKTIQPFEEQIELVNLGSEDDVKEVKIGSRLCPDVMKGLIDLLREYSDGFAWSYQDMPGLDS</sequence>
<accession>A0A9D4YH69</accession>
<dbReference type="InterPro" id="IPR001969">
    <property type="entry name" value="Aspartic_peptidase_AS"/>
</dbReference>
<dbReference type="PANTHER" id="PTHR32108:SF9">
    <property type="entry name" value="REVERSE TRANSCRIPTASE RNASE H-LIKE DOMAIN-CONTAINING PROTEIN"/>
    <property type="match status" value="1"/>
</dbReference>
<name>A0A9D4YH69_PEA</name>
<dbReference type="EMBL" id="JAMSHJ010000002">
    <property type="protein sequence ID" value="KAI5438243.1"/>
    <property type="molecule type" value="Genomic_DNA"/>
</dbReference>
<evidence type="ECO:0000313" key="3">
    <source>
        <dbReference type="Proteomes" id="UP001058974"/>
    </source>
</evidence>
<dbReference type="PANTHER" id="PTHR32108">
    <property type="entry name" value="DNA-DIRECTED RNA POLYMERASE SUBUNIT ALPHA"/>
    <property type="match status" value="1"/>
</dbReference>
<feature type="region of interest" description="Disordered" evidence="1">
    <location>
        <begin position="60"/>
        <end position="94"/>
    </location>
</feature>
<gene>
    <name evidence="2" type="ORF">KIW84_024113</name>
</gene>
<dbReference type="GO" id="GO:0004190">
    <property type="term" value="F:aspartic-type endopeptidase activity"/>
    <property type="evidence" value="ECO:0007669"/>
    <property type="project" value="InterPro"/>
</dbReference>
<organism evidence="2 3">
    <name type="scientific">Pisum sativum</name>
    <name type="common">Garden pea</name>
    <name type="synonym">Lathyrus oleraceus</name>
    <dbReference type="NCBI Taxonomy" id="3888"/>
    <lineage>
        <taxon>Eukaryota</taxon>
        <taxon>Viridiplantae</taxon>
        <taxon>Streptophyta</taxon>
        <taxon>Embryophyta</taxon>
        <taxon>Tracheophyta</taxon>
        <taxon>Spermatophyta</taxon>
        <taxon>Magnoliopsida</taxon>
        <taxon>eudicotyledons</taxon>
        <taxon>Gunneridae</taxon>
        <taxon>Pentapetalae</taxon>
        <taxon>rosids</taxon>
        <taxon>fabids</taxon>
        <taxon>Fabales</taxon>
        <taxon>Fabaceae</taxon>
        <taxon>Papilionoideae</taxon>
        <taxon>50 kb inversion clade</taxon>
        <taxon>NPAAA clade</taxon>
        <taxon>Hologalegina</taxon>
        <taxon>IRL clade</taxon>
        <taxon>Fabeae</taxon>
        <taxon>Lathyrus</taxon>
    </lineage>
</organism>
<dbReference type="Gramene" id="Psat02G0411300-T1">
    <property type="protein sequence ID" value="KAI5438243.1"/>
    <property type="gene ID" value="KIW84_024113"/>
</dbReference>
<protein>
    <submittedName>
        <fullName evidence="2">Uncharacterized protein</fullName>
    </submittedName>
</protein>
<evidence type="ECO:0000256" key="1">
    <source>
        <dbReference type="SAM" id="MobiDB-lite"/>
    </source>
</evidence>
<keyword evidence="3" id="KW-1185">Reference proteome</keyword>
<reference evidence="2 3" key="1">
    <citation type="journal article" date="2022" name="Nat. Genet.">
        <title>Improved pea reference genome and pan-genome highlight genomic features and evolutionary characteristics.</title>
        <authorList>
            <person name="Yang T."/>
            <person name="Liu R."/>
            <person name="Luo Y."/>
            <person name="Hu S."/>
            <person name="Wang D."/>
            <person name="Wang C."/>
            <person name="Pandey M.K."/>
            <person name="Ge S."/>
            <person name="Xu Q."/>
            <person name="Li N."/>
            <person name="Li G."/>
            <person name="Huang Y."/>
            <person name="Saxena R.K."/>
            <person name="Ji Y."/>
            <person name="Li M."/>
            <person name="Yan X."/>
            <person name="He Y."/>
            <person name="Liu Y."/>
            <person name="Wang X."/>
            <person name="Xiang C."/>
            <person name="Varshney R.K."/>
            <person name="Ding H."/>
            <person name="Gao S."/>
            <person name="Zong X."/>
        </authorList>
    </citation>
    <scope>NUCLEOTIDE SEQUENCE [LARGE SCALE GENOMIC DNA]</scope>
    <source>
        <strain evidence="2 3">cv. Zhongwan 6</strain>
    </source>
</reference>
<dbReference type="AlphaFoldDB" id="A0A9D4YH69"/>
<proteinExistence type="predicted"/>
<evidence type="ECO:0000313" key="2">
    <source>
        <dbReference type="EMBL" id="KAI5438243.1"/>
    </source>
</evidence>
<dbReference type="Proteomes" id="UP001058974">
    <property type="component" value="Chromosome 2"/>
</dbReference>
<dbReference type="GO" id="GO:0006508">
    <property type="term" value="P:proteolysis"/>
    <property type="evidence" value="ECO:0007669"/>
    <property type="project" value="InterPro"/>
</dbReference>
<dbReference type="Gene3D" id="2.40.70.10">
    <property type="entry name" value="Acid Proteases"/>
    <property type="match status" value="1"/>
</dbReference>
<feature type="region of interest" description="Disordered" evidence="1">
    <location>
        <begin position="1"/>
        <end position="45"/>
    </location>
</feature>
<dbReference type="CDD" id="cd00303">
    <property type="entry name" value="retropepsin_like"/>
    <property type="match status" value="1"/>
</dbReference>
<dbReference type="PROSITE" id="PS00141">
    <property type="entry name" value="ASP_PROTEASE"/>
    <property type="match status" value="1"/>
</dbReference>